<dbReference type="CDD" id="cd18042">
    <property type="entry name" value="DEXXQc_SETX"/>
    <property type="match status" value="1"/>
</dbReference>
<proteinExistence type="predicted"/>
<evidence type="ECO:0000256" key="5">
    <source>
        <dbReference type="SAM" id="MobiDB-lite"/>
    </source>
</evidence>
<evidence type="ECO:0000313" key="9">
    <source>
        <dbReference type="EMBL" id="CAA2632986.1"/>
    </source>
</evidence>
<evidence type="ECO:0000259" key="8">
    <source>
        <dbReference type="Pfam" id="PF23576"/>
    </source>
</evidence>
<evidence type="ECO:0000256" key="1">
    <source>
        <dbReference type="ARBA" id="ARBA00022741"/>
    </source>
</evidence>
<gene>
    <name evidence="9" type="ORF">SI7747_16018533</name>
</gene>
<dbReference type="Pfam" id="PF13086">
    <property type="entry name" value="AAA_11"/>
    <property type="match status" value="1"/>
</dbReference>
<evidence type="ECO:0000259" key="6">
    <source>
        <dbReference type="Pfam" id="PF13086"/>
    </source>
</evidence>
<dbReference type="EMBL" id="CACRZD030000016">
    <property type="protein sequence ID" value="CAA6672122.1"/>
    <property type="molecule type" value="Genomic_DNA"/>
</dbReference>
<dbReference type="GO" id="GO:0004386">
    <property type="term" value="F:helicase activity"/>
    <property type="evidence" value="ECO:0007669"/>
    <property type="project" value="UniProtKB-KW"/>
</dbReference>
<feature type="region of interest" description="Disordered" evidence="5">
    <location>
        <begin position="1189"/>
        <end position="1211"/>
    </location>
</feature>
<dbReference type="InterPro" id="IPR045055">
    <property type="entry name" value="DNA2/NAM7-like"/>
</dbReference>
<dbReference type="GO" id="GO:0016787">
    <property type="term" value="F:hydrolase activity"/>
    <property type="evidence" value="ECO:0007669"/>
    <property type="project" value="UniProtKB-KW"/>
</dbReference>
<accession>A0A7I8JRS5</accession>
<evidence type="ECO:0000259" key="7">
    <source>
        <dbReference type="Pfam" id="PF13087"/>
    </source>
</evidence>
<feature type="region of interest" description="Disordered" evidence="5">
    <location>
        <begin position="1129"/>
        <end position="1170"/>
    </location>
</feature>
<feature type="region of interest" description="Disordered" evidence="5">
    <location>
        <begin position="2225"/>
        <end position="2246"/>
    </location>
</feature>
<dbReference type="EMBL" id="LR743603">
    <property type="protein sequence ID" value="CAA2632986.1"/>
    <property type="molecule type" value="Genomic_DNA"/>
</dbReference>
<name>A0A7I8JRS5_SPIIN</name>
<keyword evidence="4" id="KW-0067">ATP-binding</keyword>
<feature type="domain" description="DNA2/NAM7 helicase helicase" evidence="6">
    <location>
        <begin position="1518"/>
        <end position="1890"/>
    </location>
</feature>
<sequence length="2246" mass="251167">MARGACSGRELAERWRGILEAEAEDDDEGGGGGGVLALSSARRGVHQSKEEWFVDTFSFLINLPKETHIWCGCWELMGPLLETFHNFFKDKFNDSPLTLLWKRISQELGQCTQCISQHHQAQEAYATEYEFDTVGPLLKTLQCLDEERVVEHLKDINTKILRREYDPEYYGSEVVSIMFEFQTFIEAIDNSHDVALSGHQQYPGVYALLFLKSSKARAIGLRLAKSMGKMRLAADLEPLQPLLRKYIGFLETEVLSSGSESSRPRVEHERLAVWLGIKTLLGFLEAPAFEEGILERYPVFLSIVLNHVSDDTPEFSYAVTCLKLLFEMLGCKLWLRTTLSPSVMRNTLLGQSFHTRNEKSHKEIFDLFLPFLQSLEALQDGEHEKQRRHLLYFLLHQVTQSSNFSLLMRKNACKIALLIVHRGYKMNPPCPPSECAHMWGPSLAGSLKDSSLHSSLRQPAFDLMQTIIVSDAAALASLILKYSASSNDDVASNTNFSYAENEVSFSLDEEENESSCWNEFSTQGMLTSQDCKDWSCVPMLWLDVLVEVDPYILPISFCKAVVWALSRFSLLDPDTNVENRLPVREWMTAYTKEVLSSLGWEIPRGSDDGGEGRESKNSVKASSMCIPLMRAFKRCGTHFLIQVEQRDLHKQFTWEPKMAESLILSLIDPNDAVRQADRIILENVSKTQGLTSGLQFLCSGVSSLSAMLSGLKYALKQVQWNSSLLGFHDLHHLFFIIFKLLKEVVSSQKTAISSREDANRSKLVSGGGFLQQPCFDYSPVKTQDLSLNTVDLQSWKTFSCLLSAITWPCILKYLVKGREFIDKKFMTCVRFLETIPVIFERMSLSSGQISQNLETISSLIFDFKWLPDLADWGKSSLVVVIRHWKKSILSLLNLIKGSCHISMACTFGAIETLVNSDNIAMDELKGRLSELSVLLSKLAVRTVEEASSKLESVPSEHPSLGRKSPIADTPYPNIKDLYIDKVHVSTGKDRVIVLSDDEREKLISPDMEALSSSRLSDRKLDNKLSVCEDGPKVSDNMESAWVNGTSKPRQSLSYPKVSGYSKLIPQKHDIDVVDKSQPFPGILPFVDKNAVSERSARKHVKDRTKNSLSSKKVDSVLIGSSTHSFPREKSCLVSGGNNAGELERRVDAPEDATPATRGRGVPESVSGNHEEDTVHNAFSDKVGSLLGSSTHSFSHKNSDRVSTGNDNVERERRVDVPKDAIFDSDDDTLESASDPIRHLAQLTKPIMSVPKRKVIQLEMPTNNKNGLLKRLDNGMRRLKPPKLDDWYRPILEIDYFSIVGLSPDGVDASASVAKLQEVPLSFVSPDHYIQIFRPLVLEEFKAQLLNSFLETSSSDEMFCGNLCIVSVERVDDFHIVRARPEDGESARAFSENDLVLLTKEPLQNTAQHVHVVGKLERREKNDKTRATILVIRFYLQSNSSRLIKVGRLLVERTKWYISRIMSITPQLREFQALSSLNYIPMLPAILRPTDCHGSFDESVKVELGSLSLSMQKMLKLSFNDSQLQAISVAIQGCEKSFGLSLIQGPPGTGKTRTIVAITSALLCLGSSKRFGASKELNKTSRQDTTVRSDRSRISQSAAIARAWQDAAYAKQLITEEEEHHSGSVQKSAGGRVLICAQSNAAVDELISRMKGGLYGEDGKMYRPYIVRVGNVKTVHPNSLPFFIDTLVEQRLAQDKSCSDAKNDLNVESSASLQVRLEKLVESIRLYESKRASIQDPDMSKSNISEDGSSKENNVGELNYANIESKLKTLYGQKKILCMDINAAQARERKLSEEIKFVKQKTRRSILREAQIVVTTLSGCGGDLYGACFDSSSRSRLGNLPEYALFDAVIIDEAAQALEPATLIPLQLLKSNGTKCVMVGDPKQLPATVLSCVASKFLYECSMFERMQRAGHPVVMLTEQYRMHPEICRFPSTHFYGDKLSNGLQMASKSAPFHETGILGPYMFFDVTDGRENQGRGNSSLSLYNESEADMAVKIVKFLKKRYPSEFSAGRIGVITPYKSQLSLLRSRFSGALGPSVTADVEFNTVDGFQGREVDILILSTVRASVSNAREQGSKSNSIGFVADVRRMNVALTRAKHSLWIVGNARTLQTNLHWCALVNDARERNLFISVARPYRSAFKSAPGFAKEDVNSPQLERARVNARKPTPELQGIPRKSSEGKQSLQRKNQKERRTALCGTKSQINWGNSREDLISKRKRQREAVDALLSSALISSKKPESLPRPAPKRRP</sequence>
<dbReference type="PANTHER" id="PTHR10887">
    <property type="entry name" value="DNA2/NAM7 HELICASE FAMILY"/>
    <property type="match status" value="1"/>
</dbReference>
<evidence type="ECO:0000256" key="3">
    <source>
        <dbReference type="ARBA" id="ARBA00022806"/>
    </source>
</evidence>
<dbReference type="GO" id="GO:0005524">
    <property type="term" value="F:ATP binding"/>
    <property type="evidence" value="ECO:0007669"/>
    <property type="project" value="UniProtKB-KW"/>
</dbReference>
<dbReference type="InterPro" id="IPR056474">
    <property type="entry name" value="SEN1_barrel"/>
</dbReference>
<keyword evidence="2" id="KW-0378">Hydrolase</keyword>
<protein>
    <submittedName>
        <fullName evidence="9">Uncharacterized protein</fullName>
    </submittedName>
</protein>
<dbReference type="InterPro" id="IPR041677">
    <property type="entry name" value="DNA2/NAM7_AAA_11"/>
</dbReference>
<dbReference type="FunFam" id="3.40.50.300:FF:000326">
    <property type="entry name" value="P-loop containing nucleoside triphosphate hydrolase"/>
    <property type="match status" value="1"/>
</dbReference>
<evidence type="ECO:0000256" key="2">
    <source>
        <dbReference type="ARBA" id="ARBA00022801"/>
    </source>
</evidence>
<dbReference type="Pfam" id="PF13087">
    <property type="entry name" value="AAA_12"/>
    <property type="match status" value="1"/>
</dbReference>
<dbReference type="InterPro" id="IPR041679">
    <property type="entry name" value="DNA2/NAM7-like_C"/>
</dbReference>
<evidence type="ECO:0000256" key="4">
    <source>
        <dbReference type="ARBA" id="ARBA00022840"/>
    </source>
</evidence>
<dbReference type="Pfam" id="PF23576">
    <property type="entry name" value="SEN1_barrel"/>
    <property type="match status" value="1"/>
</dbReference>
<keyword evidence="3" id="KW-0347">Helicase</keyword>
<keyword evidence="10" id="KW-1185">Reference proteome</keyword>
<feature type="domain" description="DNA2/NAM7 helicase-like C-terminal" evidence="7">
    <location>
        <begin position="1898"/>
        <end position="2104"/>
    </location>
</feature>
<evidence type="ECO:0000313" key="10">
    <source>
        <dbReference type="Proteomes" id="UP001189122"/>
    </source>
</evidence>
<keyword evidence="1" id="KW-0547">Nucleotide-binding</keyword>
<dbReference type="InterPro" id="IPR047187">
    <property type="entry name" value="SF1_C_Upf1"/>
</dbReference>
<dbReference type="Proteomes" id="UP001189122">
    <property type="component" value="Unassembled WGS sequence"/>
</dbReference>
<dbReference type="CDD" id="cd18808">
    <property type="entry name" value="SF1_C_Upf1"/>
    <property type="match status" value="1"/>
</dbReference>
<organism evidence="9">
    <name type="scientific">Spirodela intermedia</name>
    <name type="common">Intermediate duckweed</name>
    <dbReference type="NCBI Taxonomy" id="51605"/>
    <lineage>
        <taxon>Eukaryota</taxon>
        <taxon>Viridiplantae</taxon>
        <taxon>Streptophyta</taxon>
        <taxon>Embryophyta</taxon>
        <taxon>Tracheophyta</taxon>
        <taxon>Spermatophyta</taxon>
        <taxon>Magnoliopsida</taxon>
        <taxon>Liliopsida</taxon>
        <taxon>Araceae</taxon>
        <taxon>Lemnoideae</taxon>
        <taxon>Spirodela</taxon>
    </lineage>
</organism>
<dbReference type="PANTHER" id="PTHR10887:SF495">
    <property type="entry name" value="HELICASE SENATAXIN ISOFORM X1-RELATED"/>
    <property type="match status" value="1"/>
</dbReference>
<dbReference type="Gene3D" id="3.40.50.300">
    <property type="entry name" value="P-loop containing nucleotide triphosphate hydrolases"/>
    <property type="match status" value="2"/>
</dbReference>
<dbReference type="InterPro" id="IPR027417">
    <property type="entry name" value="P-loop_NTPase"/>
</dbReference>
<reference evidence="9 10" key="1">
    <citation type="submission" date="2019-12" db="EMBL/GenBank/DDBJ databases">
        <authorList>
            <person name="Scholz U."/>
            <person name="Mascher M."/>
            <person name="Fiebig A."/>
        </authorList>
    </citation>
    <scope>NUCLEOTIDE SEQUENCE</scope>
</reference>
<feature type="region of interest" description="Disordered" evidence="5">
    <location>
        <begin position="2140"/>
        <end position="2198"/>
    </location>
</feature>
<feature type="domain" description="Helicase SEN1 beta-barrel" evidence="8">
    <location>
        <begin position="1359"/>
        <end position="1460"/>
    </location>
</feature>
<dbReference type="GO" id="GO:0005694">
    <property type="term" value="C:chromosome"/>
    <property type="evidence" value="ECO:0007669"/>
    <property type="project" value="UniProtKB-ARBA"/>
</dbReference>
<dbReference type="SUPFAM" id="SSF52540">
    <property type="entry name" value="P-loop containing nucleoside triphosphate hydrolases"/>
    <property type="match status" value="1"/>
</dbReference>